<name>E1Z5E6_CHLVA</name>
<dbReference type="OrthoDB" id="514137at2759"/>
<dbReference type="InterPro" id="IPR010433">
    <property type="entry name" value="EIF-4B_pln"/>
</dbReference>
<feature type="compositionally biased region" description="Basic and acidic residues" evidence="1">
    <location>
        <begin position="181"/>
        <end position="223"/>
    </location>
</feature>
<feature type="compositionally biased region" description="Basic and acidic residues" evidence="1">
    <location>
        <begin position="102"/>
        <end position="112"/>
    </location>
</feature>
<feature type="compositionally biased region" description="Gly residues" evidence="1">
    <location>
        <begin position="229"/>
        <end position="238"/>
    </location>
</feature>
<dbReference type="PANTHER" id="PTHR32091:SF20">
    <property type="entry name" value="EUKARYOTIC TRANSLATION INITIATION FACTOR 4B1"/>
    <property type="match status" value="1"/>
</dbReference>
<reference evidence="2 3" key="1">
    <citation type="journal article" date="2010" name="Plant Cell">
        <title>The Chlorella variabilis NC64A genome reveals adaptation to photosymbiosis, coevolution with viruses, and cryptic sex.</title>
        <authorList>
            <person name="Blanc G."/>
            <person name="Duncan G."/>
            <person name="Agarkova I."/>
            <person name="Borodovsky M."/>
            <person name="Gurnon J."/>
            <person name="Kuo A."/>
            <person name="Lindquist E."/>
            <person name="Lucas S."/>
            <person name="Pangilinan J."/>
            <person name="Polle J."/>
            <person name="Salamov A."/>
            <person name="Terry A."/>
            <person name="Yamada T."/>
            <person name="Dunigan D.D."/>
            <person name="Grigoriev I.V."/>
            <person name="Claverie J.M."/>
            <person name="Van Etten J.L."/>
        </authorList>
    </citation>
    <scope>NUCLEOTIDE SEQUENCE [LARGE SCALE GENOMIC DNA]</scope>
    <source>
        <strain evidence="2 3">NC64A</strain>
    </source>
</reference>
<feature type="compositionally biased region" description="Basic and acidic residues" evidence="1">
    <location>
        <begin position="314"/>
        <end position="348"/>
    </location>
</feature>
<feature type="region of interest" description="Disordered" evidence="1">
    <location>
        <begin position="449"/>
        <end position="494"/>
    </location>
</feature>
<sequence>MSVWGKPAGGAWADNVDEEEAAGVHAPPKAFPTLGNAGKAVADDDFPDLSVAAKVKESKKKKKAPKQTLSLTDFLKSDVGGGPGLGSRRGGDVDILSLPTRPRGEGEERPDRPLGGGFRDYGGGRDGTRGRYGDDERRPRHGEEEDMGPSRAEMSDNWGADRKPMAAGGDDRGRGGFGGGFRDRDSGGFRDRDGVGGGGFRDRSREDFPDGPSRADEVDDWGKSKQFVPGGGGGGGGRGFEDRPRGGGGFRERSPHDPREPSRADTEDRWSKLAACWAACAIPADPTAFEDRPRREFDDYAPPPRRGFGFGDRPGSREPSRDRWERGPRDGSRDARPHSRDLSQERTWRPAGAPGGGGGDPGRERPRLNLAPRSAAAAAGAAAPGGGASNASVFGAARPREEVLREQGRDAVKEDLALEHEAVDRPESAEEAALRRQIADLQLRVEAGEADAEYQGQEGRQEAAGEEEEGGKDGKGGKDGEEEEEEGPARTVAQTLEALEAQLLKLQLDLDARAKYARSAAARDEEHARERPPRVREPSPGGEGWRRGAGDGANGGPAPRGFRDDRPARPPSGAAGHDDRPPRRGGFEERGRRDSFPPRDRDSSRDKPRW</sequence>
<feature type="compositionally biased region" description="Basic and acidic residues" evidence="1">
    <location>
        <begin position="239"/>
        <end position="270"/>
    </location>
</feature>
<dbReference type="GO" id="GO:0003729">
    <property type="term" value="F:mRNA binding"/>
    <property type="evidence" value="ECO:0007669"/>
    <property type="project" value="TreeGrafter"/>
</dbReference>
<feature type="compositionally biased region" description="Basic and acidic residues" evidence="1">
    <location>
        <begin position="521"/>
        <end position="537"/>
    </location>
</feature>
<evidence type="ECO:0000313" key="2">
    <source>
        <dbReference type="EMBL" id="EFN58747.1"/>
    </source>
</evidence>
<proteinExistence type="predicted"/>
<feature type="compositionally biased region" description="Basic and acidic residues" evidence="1">
    <location>
        <begin position="398"/>
        <end position="431"/>
    </location>
</feature>
<dbReference type="PANTHER" id="PTHR32091">
    <property type="entry name" value="EUKARYOTIC TRANSLATION INITIATION FACTOR 4B"/>
    <property type="match status" value="1"/>
</dbReference>
<dbReference type="Pfam" id="PF06273">
    <property type="entry name" value="eIF-4B"/>
    <property type="match status" value="1"/>
</dbReference>
<feature type="region of interest" description="Disordered" evidence="1">
    <location>
        <begin position="516"/>
        <end position="610"/>
    </location>
</feature>
<feature type="compositionally biased region" description="Gly residues" evidence="1">
    <location>
        <begin position="79"/>
        <end position="88"/>
    </location>
</feature>
<dbReference type="FunCoup" id="E1Z5E6">
    <property type="interactions" value="467"/>
</dbReference>
<keyword evidence="3" id="KW-1185">Reference proteome</keyword>
<accession>E1Z5E6</accession>
<feature type="region of interest" description="Disordered" evidence="1">
    <location>
        <begin position="1"/>
        <end position="30"/>
    </location>
</feature>
<dbReference type="eggNOG" id="ENOG502QVPR">
    <property type="taxonomic scope" value="Eukaryota"/>
</dbReference>
<organism evidence="3">
    <name type="scientific">Chlorella variabilis</name>
    <name type="common">Green alga</name>
    <dbReference type="NCBI Taxonomy" id="554065"/>
    <lineage>
        <taxon>Eukaryota</taxon>
        <taxon>Viridiplantae</taxon>
        <taxon>Chlorophyta</taxon>
        <taxon>core chlorophytes</taxon>
        <taxon>Trebouxiophyceae</taxon>
        <taxon>Chlorellales</taxon>
        <taxon>Chlorellaceae</taxon>
        <taxon>Chlorella clade</taxon>
        <taxon>Chlorella</taxon>
    </lineage>
</organism>
<dbReference type="AlphaFoldDB" id="E1Z5E6"/>
<feature type="compositionally biased region" description="Low complexity" evidence="1">
    <location>
        <begin position="368"/>
        <end position="382"/>
    </location>
</feature>
<dbReference type="GO" id="GO:0003743">
    <property type="term" value="F:translation initiation factor activity"/>
    <property type="evidence" value="ECO:0007669"/>
    <property type="project" value="InterPro"/>
</dbReference>
<feature type="compositionally biased region" description="Basic and acidic residues" evidence="1">
    <location>
        <begin position="159"/>
        <end position="174"/>
    </location>
</feature>
<feature type="compositionally biased region" description="Basic and acidic residues" evidence="1">
    <location>
        <begin position="122"/>
        <end position="143"/>
    </location>
</feature>
<dbReference type="EMBL" id="GL433837">
    <property type="protein sequence ID" value="EFN58747.1"/>
    <property type="molecule type" value="Genomic_DNA"/>
</dbReference>
<dbReference type="InParanoid" id="E1Z5E6"/>
<dbReference type="KEGG" id="cvr:CHLNCDRAFT_140448"/>
<dbReference type="GeneID" id="17357893"/>
<dbReference type="RefSeq" id="XP_005850849.1">
    <property type="nucleotide sequence ID" value="XM_005850787.1"/>
</dbReference>
<evidence type="ECO:0000313" key="3">
    <source>
        <dbReference type="Proteomes" id="UP000008141"/>
    </source>
</evidence>
<evidence type="ECO:0000256" key="1">
    <source>
        <dbReference type="SAM" id="MobiDB-lite"/>
    </source>
</evidence>
<dbReference type="OMA" id="YGAQGQR"/>
<protein>
    <submittedName>
        <fullName evidence="2">Uncharacterized protein</fullName>
    </submittedName>
</protein>
<dbReference type="Proteomes" id="UP000008141">
    <property type="component" value="Unassembled WGS sequence"/>
</dbReference>
<feature type="compositionally biased region" description="Basic and acidic residues" evidence="1">
    <location>
        <begin position="576"/>
        <end position="610"/>
    </location>
</feature>
<gene>
    <name evidence="2" type="ORF">CHLNCDRAFT_140448</name>
</gene>
<feature type="compositionally biased region" description="Basic and acidic residues" evidence="1">
    <location>
        <begin position="289"/>
        <end position="298"/>
    </location>
</feature>
<feature type="region of interest" description="Disordered" evidence="1">
    <location>
        <begin position="283"/>
        <end position="431"/>
    </location>
</feature>
<dbReference type="STRING" id="554065.E1Z5E6"/>
<feature type="region of interest" description="Disordered" evidence="1">
    <location>
        <begin position="74"/>
        <end position="270"/>
    </location>
</feature>